<evidence type="ECO:0000313" key="1">
    <source>
        <dbReference type="EMBL" id="ECG9115043.1"/>
    </source>
</evidence>
<dbReference type="EMBL" id="AAIPXE010000010">
    <property type="protein sequence ID" value="ECG9115043.1"/>
    <property type="molecule type" value="Genomic_DNA"/>
</dbReference>
<proteinExistence type="predicted"/>
<dbReference type="InterPro" id="IPR024252">
    <property type="entry name" value="DUF2528"/>
</dbReference>
<dbReference type="Pfam" id="PF10800">
    <property type="entry name" value="DUF2528"/>
    <property type="match status" value="1"/>
</dbReference>
<protein>
    <submittedName>
        <fullName evidence="1">DUF2528 family protein</fullName>
    </submittedName>
</protein>
<gene>
    <name evidence="1" type="ORF">FOW62_10110</name>
</gene>
<accession>A0A5Y3BD11</accession>
<reference evidence="1" key="1">
    <citation type="submission" date="2019-07" db="EMBL/GenBank/DDBJ databases">
        <authorList>
            <consortium name="GenomeTrakr network: Whole genome sequencing for foodborne pathogen traceback"/>
        </authorList>
    </citation>
    <scope>NUCLEOTIDE SEQUENCE</scope>
    <source>
        <strain evidence="1">CFSAN095109</strain>
    </source>
</reference>
<sequence>MANVKKYTVDYDWKAEITVEIDHDVMTNEKLHEINNFWSNADYRLERQGSVLNAVLVMLAKEALLIALSQNYNTYGVVSEFDWSNGEGVEGWPPMDGSEGIKITHVDVSGILDSDDITIKAA</sequence>
<name>A0A5Y3BD11_SALER</name>
<dbReference type="AlphaFoldDB" id="A0A5Y3BD11"/>
<comment type="caution">
    <text evidence="1">The sequence shown here is derived from an EMBL/GenBank/DDBJ whole genome shotgun (WGS) entry which is preliminary data.</text>
</comment>
<organism evidence="1">
    <name type="scientific">Salmonella enterica</name>
    <name type="common">Salmonella choleraesuis</name>
    <dbReference type="NCBI Taxonomy" id="28901"/>
    <lineage>
        <taxon>Bacteria</taxon>
        <taxon>Pseudomonadati</taxon>
        <taxon>Pseudomonadota</taxon>
        <taxon>Gammaproteobacteria</taxon>
        <taxon>Enterobacterales</taxon>
        <taxon>Enterobacteriaceae</taxon>
        <taxon>Salmonella</taxon>
    </lineage>
</organism>